<sequence length="288" mass="30796">MRCSILADLAGEPLAGTAATATAWLCLEQPGPWGRDALLESHLDRALGVELQRRADGTGVRILLIRRPGRHADTRVPARRRVYLAATTPGASWLERADIAAPEELLELDFAALGAGHSTAFGTPVDDPLLLVCTNSKRDVCCALYGRPIATALNLWECTHTGGHRFAPTGVLLPTGHLYGRLDHDLAERVATKGITADRCRGRSCFTPRGQVAEVAVREQLGETGDVLDVVAESDSSATVRHADGREWRVSLTQRPVPQRPSSCGRSPDFATALVATAIDELVSACPG</sequence>
<gene>
    <name evidence="1" type="ORF">BBK82_36865</name>
</gene>
<dbReference type="InterPro" id="IPR036249">
    <property type="entry name" value="Thioredoxin-like_sf"/>
</dbReference>
<protein>
    <recommendedName>
        <fullName evidence="3">Sucrase ferredoxin</fullName>
    </recommendedName>
</protein>
<proteinExistence type="predicted"/>
<dbReference type="SUPFAM" id="SSF52833">
    <property type="entry name" value="Thioredoxin-like"/>
    <property type="match status" value="1"/>
</dbReference>
<dbReference type="InterPro" id="IPR009737">
    <property type="entry name" value="Aim32/Apd1-like"/>
</dbReference>
<dbReference type="InterPro" id="IPR010350">
    <property type="entry name" value="Aim32/Apd1-like_bac"/>
</dbReference>
<dbReference type="OrthoDB" id="3399139at2"/>
<name>A0A1B2HSR7_9PSEU</name>
<evidence type="ECO:0000313" key="1">
    <source>
        <dbReference type="EMBL" id="ANZ40742.1"/>
    </source>
</evidence>
<dbReference type="PIRSF" id="PIRSF035042">
    <property type="entry name" value="UCP035042_thirdx"/>
    <property type="match status" value="1"/>
</dbReference>
<dbReference type="KEGG" id="led:BBK82_36865"/>
<organism evidence="1 2">
    <name type="scientific">Lentzea guizhouensis</name>
    <dbReference type="NCBI Taxonomy" id="1586287"/>
    <lineage>
        <taxon>Bacteria</taxon>
        <taxon>Bacillati</taxon>
        <taxon>Actinomycetota</taxon>
        <taxon>Actinomycetes</taxon>
        <taxon>Pseudonocardiales</taxon>
        <taxon>Pseudonocardiaceae</taxon>
        <taxon>Lentzea</taxon>
    </lineage>
</organism>
<evidence type="ECO:0000313" key="2">
    <source>
        <dbReference type="Proteomes" id="UP000093053"/>
    </source>
</evidence>
<evidence type="ECO:0008006" key="3">
    <source>
        <dbReference type="Google" id="ProtNLM"/>
    </source>
</evidence>
<dbReference type="Proteomes" id="UP000093053">
    <property type="component" value="Chromosome"/>
</dbReference>
<keyword evidence="2" id="KW-1185">Reference proteome</keyword>
<dbReference type="STRING" id="1586287.BBK82_36865"/>
<dbReference type="Pfam" id="PF06999">
    <property type="entry name" value="Suc_Fer-like"/>
    <property type="match status" value="1"/>
</dbReference>
<accession>A0A1B2HSR7</accession>
<dbReference type="AlphaFoldDB" id="A0A1B2HSR7"/>
<dbReference type="EMBL" id="CP016793">
    <property type="protein sequence ID" value="ANZ40742.1"/>
    <property type="molecule type" value="Genomic_DNA"/>
</dbReference>
<dbReference type="RefSeq" id="WP_065919080.1">
    <property type="nucleotide sequence ID" value="NZ_CP016793.1"/>
</dbReference>
<reference evidence="1 2" key="1">
    <citation type="submission" date="2016-07" db="EMBL/GenBank/DDBJ databases">
        <title>Complete genome sequence of the Lentzea guizhouensis DHS C013.</title>
        <authorList>
            <person name="Cao C."/>
        </authorList>
    </citation>
    <scope>NUCLEOTIDE SEQUENCE [LARGE SCALE GENOMIC DNA]</scope>
    <source>
        <strain evidence="1 2">DHS C013</strain>
    </source>
</reference>